<organism evidence="2 3">
    <name type="scientific">Pristionchus mayeri</name>
    <dbReference type="NCBI Taxonomy" id="1317129"/>
    <lineage>
        <taxon>Eukaryota</taxon>
        <taxon>Metazoa</taxon>
        <taxon>Ecdysozoa</taxon>
        <taxon>Nematoda</taxon>
        <taxon>Chromadorea</taxon>
        <taxon>Rhabditida</taxon>
        <taxon>Rhabditina</taxon>
        <taxon>Diplogasteromorpha</taxon>
        <taxon>Diplogasteroidea</taxon>
        <taxon>Neodiplogasteridae</taxon>
        <taxon>Pristionchus</taxon>
    </lineage>
</organism>
<proteinExistence type="predicted"/>
<feature type="compositionally biased region" description="Basic and acidic residues" evidence="1">
    <location>
        <begin position="54"/>
        <end position="63"/>
    </location>
</feature>
<protein>
    <submittedName>
        <fullName evidence="2">Uncharacterized protein</fullName>
    </submittedName>
</protein>
<dbReference type="Proteomes" id="UP001328107">
    <property type="component" value="Unassembled WGS sequence"/>
</dbReference>
<dbReference type="EMBL" id="BTRK01000002">
    <property type="protein sequence ID" value="GMR34830.1"/>
    <property type="molecule type" value="Genomic_DNA"/>
</dbReference>
<evidence type="ECO:0000313" key="3">
    <source>
        <dbReference type="Proteomes" id="UP001328107"/>
    </source>
</evidence>
<dbReference type="AlphaFoldDB" id="A0AAN4ZD75"/>
<evidence type="ECO:0000256" key="1">
    <source>
        <dbReference type="SAM" id="MobiDB-lite"/>
    </source>
</evidence>
<feature type="non-terminal residue" evidence="2">
    <location>
        <position position="1"/>
    </location>
</feature>
<evidence type="ECO:0000313" key="2">
    <source>
        <dbReference type="EMBL" id="GMR34830.1"/>
    </source>
</evidence>
<name>A0AAN4ZD75_9BILA</name>
<keyword evidence="3" id="KW-1185">Reference proteome</keyword>
<accession>A0AAN4ZD75</accession>
<comment type="caution">
    <text evidence="2">The sequence shown here is derived from an EMBL/GenBank/DDBJ whole genome shotgun (WGS) entry which is preliminary data.</text>
</comment>
<feature type="region of interest" description="Disordered" evidence="1">
    <location>
        <begin position="54"/>
        <end position="85"/>
    </location>
</feature>
<reference evidence="3" key="1">
    <citation type="submission" date="2022-10" db="EMBL/GenBank/DDBJ databases">
        <title>Genome assembly of Pristionchus species.</title>
        <authorList>
            <person name="Yoshida K."/>
            <person name="Sommer R.J."/>
        </authorList>
    </citation>
    <scope>NUCLEOTIDE SEQUENCE [LARGE SCALE GENOMIC DNA]</scope>
    <source>
        <strain evidence="3">RS5460</strain>
    </source>
</reference>
<gene>
    <name evidence="2" type="ORF">PMAYCL1PPCAC_05025</name>
</gene>
<sequence>DAANGVKEEPMEIKNEPIDEFDEIEQPIADVNELPKIMGVEVFTNSSGLSKMRDDADMEKKVQEQQSCSLFDDKVKKEEMEDEEP</sequence>
<feature type="non-terminal residue" evidence="2">
    <location>
        <position position="85"/>
    </location>
</feature>